<protein>
    <submittedName>
        <fullName evidence="1">Uncharacterized protein</fullName>
    </submittedName>
</protein>
<comment type="caution">
    <text evidence="1">The sequence shown here is derived from an EMBL/GenBank/DDBJ whole genome shotgun (WGS) entry which is preliminary data.</text>
</comment>
<keyword evidence="2" id="KW-1185">Reference proteome</keyword>
<reference evidence="1" key="1">
    <citation type="submission" date="2024-02" db="EMBL/GenBank/DDBJ databases">
        <title>Metagenome Assembled Genome of Zalaria obscura JY119.</title>
        <authorList>
            <person name="Vighnesh L."/>
            <person name="Jagadeeshwari U."/>
            <person name="Venkata Ramana C."/>
            <person name="Sasikala C."/>
        </authorList>
    </citation>
    <scope>NUCLEOTIDE SEQUENCE</scope>
    <source>
        <strain evidence="1">JY119</strain>
    </source>
</reference>
<proteinExistence type="predicted"/>
<dbReference type="EMBL" id="JAMKPW020000026">
    <property type="protein sequence ID" value="KAK8204604.1"/>
    <property type="molecule type" value="Genomic_DNA"/>
</dbReference>
<name>A0ACC3S9X3_9PEZI</name>
<organism evidence="1 2">
    <name type="scientific">Zalaria obscura</name>
    <dbReference type="NCBI Taxonomy" id="2024903"/>
    <lineage>
        <taxon>Eukaryota</taxon>
        <taxon>Fungi</taxon>
        <taxon>Dikarya</taxon>
        <taxon>Ascomycota</taxon>
        <taxon>Pezizomycotina</taxon>
        <taxon>Dothideomycetes</taxon>
        <taxon>Dothideomycetidae</taxon>
        <taxon>Dothideales</taxon>
        <taxon>Zalariaceae</taxon>
        <taxon>Zalaria</taxon>
    </lineage>
</organism>
<sequence>MRTSTLEALQRGSGSVYKELRRGVSGVGYIDIGTLLASALGVQAGAMNYKEAFSARLLRQMVKWSEQFLGTWDTLAEYKSFRYSLDTPSRTWPLLGSPSLHVQINLSQECQERVPPENTVSQYA</sequence>
<dbReference type="Proteomes" id="UP001320706">
    <property type="component" value="Unassembled WGS sequence"/>
</dbReference>
<evidence type="ECO:0000313" key="1">
    <source>
        <dbReference type="EMBL" id="KAK8204604.1"/>
    </source>
</evidence>
<accession>A0ACC3S9X3</accession>
<gene>
    <name evidence="1" type="ORF">M8818_005043</name>
</gene>
<evidence type="ECO:0000313" key="2">
    <source>
        <dbReference type="Proteomes" id="UP001320706"/>
    </source>
</evidence>